<dbReference type="Pfam" id="PF02765">
    <property type="entry name" value="POT1"/>
    <property type="match status" value="1"/>
</dbReference>
<comment type="subcellular location">
    <subcellularLocation>
        <location evidence="1">Chromosome</location>
        <location evidence="1">Telomere</location>
    </subcellularLocation>
</comment>
<dbReference type="SUPFAM" id="SSF50249">
    <property type="entry name" value="Nucleic acid-binding proteins"/>
    <property type="match status" value="1"/>
</dbReference>
<dbReference type="GO" id="GO:0098505">
    <property type="term" value="F:G-rich strand telomeric DNA binding"/>
    <property type="evidence" value="ECO:0007669"/>
    <property type="project" value="TreeGrafter"/>
</dbReference>
<evidence type="ECO:0000259" key="5">
    <source>
        <dbReference type="SMART" id="SM00976"/>
    </source>
</evidence>
<name>A0A024U740_9STRA</name>
<organism evidence="6">
    <name type="scientific">Aphanomyces invadans</name>
    <dbReference type="NCBI Taxonomy" id="157072"/>
    <lineage>
        <taxon>Eukaryota</taxon>
        <taxon>Sar</taxon>
        <taxon>Stramenopiles</taxon>
        <taxon>Oomycota</taxon>
        <taxon>Saprolegniomycetes</taxon>
        <taxon>Saprolegniales</taxon>
        <taxon>Verrucalvaceae</taxon>
        <taxon>Aphanomyces</taxon>
    </lineage>
</organism>
<feature type="domain" description="Telomeric single stranded DNA binding POT1/Cdc13" evidence="5">
    <location>
        <begin position="196"/>
        <end position="349"/>
    </location>
</feature>
<keyword evidence="4" id="KW-0238">DNA-binding</keyword>
<accession>A0A024U740</accession>
<evidence type="ECO:0000256" key="2">
    <source>
        <dbReference type="ARBA" id="ARBA00022454"/>
    </source>
</evidence>
<dbReference type="PANTHER" id="PTHR14513:SF0">
    <property type="entry name" value="PROTECTION OF TELOMERES PROTEIN 1"/>
    <property type="match status" value="1"/>
</dbReference>
<evidence type="ECO:0000256" key="1">
    <source>
        <dbReference type="ARBA" id="ARBA00004574"/>
    </source>
</evidence>
<dbReference type="GO" id="GO:0000783">
    <property type="term" value="C:nuclear telomere cap complex"/>
    <property type="evidence" value="ECO:0007669"/>
    <property type="project" value="TreeGrafter"/>
</dbReference>
<dbReference type="AlphaFoldDB" id="A0A024U740"/>
<proteinExistence type="predicted"/>
<reference evidence="6" key="1">
    <citation type="submission" date="2013-12" db="EMBL/GenBank/DDBJ databases">
        <title>The Genome Sequence of Aphanomyces invadans NJM9701.</title>
        <authorList>
            <consortium name="The Broad Institute Genomics Platform"/>
            <person name="Russ C."/>
            <person name="Tyler B."/>
            <person name="van West P."/>
            <person name="Dieguez-Uribeondo J."/>
            <person name="Young S.K."/>
            <person name="Zeng Q."/>
            <person name="Gargeya S."/>
            <person name="Fitzgerald M."/>
            <person name="Abouelleil A."/>
            <person name="Alvarado L."/>
            <person name="Chapman S.B."/>
            <person name="Gainer-Dewar J."/>
            <person name="Goldberg J."/>
            <person name="Griggs A."/>
            <person name="Gujja S."/>
            <person name="Hansen M."/>
            <person name="Howarth C."/>
            <person name="Imamovic A."/>
            <person name="Ireland A."/>
            <person name="Larimer J."/>
            <person name="McCowan C."/>
            <person name="Murphy C."/>
            <person name="Pearson M."/>
            <person name="Poon T.W."/>
            <person name="Priest M."/>
            <person name="Roberts A."/>
            <person name="Saif S."/>
            <person name="Shea T."/>
            <person name="Sykes S."/>
            <person name="Wortman J."/>
            <person name="Nusbaum C."/>
            <person name="Birren B."/>
        </authorList>
    </citation>
    <scope>NUCLEOTIDE SEQUENCE [LARGE SCALE GENOMIC DNA]</scope>
    <source>
        <strain evidence="6">NJM9701</strain>
    </source>
</reference>
<evidence type="ECO:0000313" key="6">
    <source>
        <dbReference type="EMBL" id="ETW02030.1"/>
    </source>
</evidence>
<dbReference type="GO" id="GO:0032210">
    <property type="term" value="P:regulation of telomere maintenance via telomerase"/>
    <property type="evidence" value="ECO:0007669"/>
    <property type="project" value="TreeGrafter"/>
</dbReference>
<keyword evidence="3" id="KW-0779">Telomere</keyword>
<dbReference type="InterPro" id="IPR012340">
    <property type="entry name" value="NA-bd_OB-fold"/>
</dbReference>
<dbReference type="InterPro" id="IPR028389">
    <property type="entry name" value="POT1"/>
</dbReference>
<gene>
    <name evidence="6" type="ORF">H310_06544</name>
</gene>
<dbReference type="OrthoDB" id="2186770at2759"/>
<dbReference type="RefSeq" id="XP_008869878.1">
    <property type="nucleotide sequence ID" value="XM_008871656.1"/>
</dbReference>
<evidence type="ECO:0000256" key="3">
    <source>
        <dbReference type="ARBA" id="ARBA00022895"/>
    </source>
</evidence>
<dbReference type="GO" id="GO:0016233">
    <property type="term" value="P:telomere capping"/>
    <property type="evidence" value="ECO:0007669"/>
    <property type="project" value="TreeGrafter"/>
</dbReference>
<dbReference type="GO" id="GO:0010521">
    <property type="term" value="F:telomerase inhibitor activity"/>
    <property type="evidence" value="ECO:0007669"/>
    <property type="project" value="TreeGrafter"/>
</dbReference>
<dbReference type="EMBL" id="KI913962">
    <property type="protein sequence ID" value="ETW02030.1"/>
    <property type="molecule type" value="Genomic_DNA"/>
</dbReference>
<dbReference type="VEuPathDB" id="FungiDB:H310_06544"/>
<dbReference type="PANTHER" id="PTHR14513">
    <property type="entry name" value="PROTECTION OF TELOMERES 1"/>
    <property type="match status" value="1"/>
</dbReference>
<dbReference type="SMART" id="SM00976">
    <property type="entry name" value="Telo_bind"/>
    <property type="match status" value="1"/>
</dbReference>
<evidence type="ECO:0000256" key="4">
    <source>
        <dbReference type="ARBA" id="ARBA00023125"/>
    </source>
</evidence>
<dbReference type="InterPro" id="IPR011564">
    <property type="entry name" value="Telomer_end-bd_POT1/Cdc13"/>
</dbReference>
<sequence>MEVDAWLQHTRVRNVWPLRSLPLPDSPFDIGGGPCAKAASRVVSMELVEIVGNFWGENAHAPRRVYVHFYDLWADHVQHFVQHFMVGLSGRGVIQLEAESESLGDLDADSPQIVVADRSLLDHCDLTGQWTSDAMEIELKYRAATRENSSRPIVYGPVQVLTSTTIAAAAMPTAAQKKKPNERGLRGVGESKIVFYSSLVNISSQGNIYGVVTSYTKPKLSGSGRRDYVMTVSLIDESRPLRQQAYYVNVFAATVEMLPKIVFIGDILRVHKLVLNKYEDHDVGTRFGLIIAKICSPILHACCSSSTVSTNVVIRAGADDSLTVLHSQATCTFTSSDYDRCQALIKWSRETLATDTTLPPRNTRGYIHLANCKSLVTGDVVDVVAKVVKMSQDDATFDSGLLSVSDGYDDETCIPLRVHEEWSMLTSLGLLPAVESHWCKFRAVELELQDDGATMTLHFRAKSSLEILPDNIYEVRHALERSDPLKAKRSTTGVQPMSALCPAMSLVELLLLQPPQLAQCTAQVIDVWVSDAPHSMPTSTALGYTCVLRLQDSTASIDAILHGNNAQTFFGTLAASDHAMVSKAHLTKRLTALTHYNTIHKWCLCTYLVGDSELRVAVVNTVWQESS</sequence>
<dbReference type="Gene3D" id="2.40.50.140">
    <property type="entry name" value="Nucleic acid-binding proteins"/>
    <property type="match status" value="1"/>
</dbReference>
<protein>
    <recommendedName>
        <fullName evidence="5">Telomeric single stranded DNA binding POT1/Cdc13 domain-containing protein</fullName>
    </recommendedName>
</protein>
<dbReference type="eggNOG" id="KOG4757">
    <property type="taxonomic scope" value="Eukaryota"/>
</dbReference>
<dbReference type="GeneID" id="20083594"/>
<keyword evidence="2" id="KW-0158">Chromosome</keyword>